<evidence type="ECO:0000313" key="3">
    <source>
        <dbReference type="Proteomes" id="UP001159427"/>
    </source>
</evidence>
<feature type="compositionally biased region" description="Polar residues" evidence="1">
    <location>
        <begin position="53"/>
        <end position="65"/>
    </location>
</feature>
<evidence type="ECO:0000313" key="2">
    <source>
        <dbReference type="EMBL" id="CAH3019219.1"/>
    </source>
</evidence>
<feature type="non-terminal residue" evidence="2">
    <location>
        <position position="1"/>
    </location>
</feature>
<sequence length="128" mass="13713">KQKYSPDEIGAAYALLALSSSTSAPPPCYKTVKPVKPGTNASSTATDDKQLPCASQTPNQSTPQIHSCQVSPLAELNSFVAVVLPNEDEKCPLKNEMHSTSLPGDFTVWRCGNHGVWACQQCFHAVNP</sequence>
<protein>
    <submittedName>
        <fullName evidence="2">Uncharacterized protein</fullName>
    </submittedName>
</protein>
<organism evidence="2 3">
    <name type="scientific">Porites evermanni</name>
    <dbReference type="NCBI Taxonomy" id="104178"/>
    <lineage>
        <taxon>Eukaryota</taxon>
        <taxon>Metazoa</taxon>
        <taxon>Cnidaria</taxon>
        <taxon>Anthozoa</taxon>
        <taxon>Hexacorallia</taxon>
        <taxon>Scleractinia</taxon>
        <taxon>Fungiina</taxon>
        <taxon>Poritidae</taxon>
        <taxon>Porites</taxon>
    </lineage>
</organism>
<name>A0ABN8LTT2_9CNID</name>
<dbReference type="Proteomes" id="UP001159427">
    <property type="component" value="Unassembled WGS sequence"/>
</dbReference>
<keyword evidence="3" id="KW-1185">Reference proteome</keyword>
<reference evidence="2 3" key="1">
    <citation type="submission" date="2022-05" db="EMBL/GenBank/DDBJ databases">
        <authorList>
            <consortium name="Genoscope - CEA"/>
            <person name="William W."/>
        </authorList>
    </citation>
    <scope>NUCLEOTIDE SEQUENCE [LARGE SCALE GENOMIC DNA]</scope>
</reference>
<comment type="caution">
    <text evidence="2">The sequence shown here is derived from an EMBL/GenBank/DDBJ whole genome shotgun (WGS) entry which is preliminary data.</text>
</comment>
<accession>A0ABN8LTT2</accession>
<feature type="region of interest" description="Disordered" evidence="1">
    <location>
        <begin position="33"/>
        <end position="65"/>
    </location>
</feature>
<evidence type="ECO:0000256" key="1">
    <source>
        <dbReference type="SAM" id="MobiDB-lite"/>
    </source>
</evidence>
<proteinExistence type="predicted"/>
<gene>
    <name evidence="2" type="ORF">PEVE_00001851</name>
</gene>
<dbReference type="EMBL" id="CALNXI010000110">
    <property type="protein sequence ID" value="CAH3019219.1"/>
    <property type="molecule type" value="Genomic_DNA"/>
</dbReference>